<dbReference type="Proteomes" id="UP000503464">
    <property type="component" value="Chromosome"/>
</dbReference>
<dbReference type="InterPro" id="IPR011010">
    <property type="entry name" value="DNA_brk_join_enz"/>
</dbReference>
<proteinExistence type="predicted"/>
<sequence length="412" mass="47629">MSKFPTGVEIRNEKLCIWFTYREKRCREVLKCWSITPANIKKAGYFRASVLSDILLGEFNYRERFPESKCANKFTTTKSIITFDELVNEWVKSKSAELTANTLRKTNSQLKTLVRIIGKMTPIASIQYSDLMTYRDELLHGKTFYGENKRANKTGRTVRTVDNYISLLCSMLRYAYRSNHITHQPFEGVRKLQKSRPKPDPITKEEYAQLMSHLKGQARNLWQLAIYTGMRHGELAALAWEDIDLVAGTIKIRRNLTVIGTFGPPKTQAGIRTVTLLAPELEALKAQRKLTELQRRREITFYHQEYGKTETQKLRFVFIPRMAKGEQKPHFFLSSFGHAWNALVKRAGIRRRNPYHTRHTYACWLLSAGANPAFIASQMGHDNAQMVFEVYGAWMNEMNNDQISMLNAKLAI</sequence>
<evidence type="ECO:0000259" key="5">
    <source>
        <dbReference type="PROSITE" id="PS51898"/>
    </source>
</evidence>
<reference evidence="8" key="1">
    <citation type="submission" date="2020-03" db="EMBL/GenBank/DDBJ databases">
        <title>Genome sequences of seven Enterobacteriaceae strains isolated from Canadian wastewater treatment facilities.</title>
        <authorList>
            <person name="Huang H."/>
            <person name="Chmara J.T."/>
            <person name="Duceppe M.-O."/>
        </authorList>
    </citation>
    <scope>NUCLEOTIDE SEQUENCE [LARGE SCALE GENOMIC DNA]</scope>
    <source>
        <strain evidence="8">Biosolid 3</strain>
    </source>
</reference>
<accession>A0AAE7VJ46</accession>
<protein>
    <submittedName>
        <fullName evidence="7">Site-specific integrase</fullName>
    </submittedName>
</protein>
<keyword evidence="3" id="KW-0233">DNA recombination</keyword>
<dbReference type="InterPro" id="IPR013762">
    <property type="entry name" value="Integrase-like_cat_sf"/>
</dbReference>
<evidence type="ECO:0000256" key="1">
    <source>
        <dbReference type="ARBA" id="ARBA00022908"/>
    </source>
</evidence>
<dbReference type="InterPro" id="IPR010998">
    <property type="entry name" value="Integrase_recombinase_N"/>
</dbReference>
<dbReference type="GO" id="GO:0015074">
    <property type="term" value="P:DNA integration"/>
    <property type="evidence" value="ECO:0007669"/>
    <property type="project" value="UniProtKB-KW"/>
</dbReference>
<keyword evidence="2 4" id="KW-0238">DNA-binding</keyword>
<dbReference type="GO" id="GO:0006310">
    <property type="term" value="P:DNA recombination"/>
    <property type="evidence" value="ECO:0007669"/>
    <property type="project" value="UniProtKB-KW"/>
</dbReference>
<gene>
    <name evidence="7" type="ORF">G9399_12625</name>
</gene>
<dbReference type="PROSITE" id="PS51900">
    <property type="entry name" value="CB"/>
    <property type="match status" value="1"/>
</dbReference>
<evidence type="ECO:0000256" key="2">
    <source>
        <dbReference type="ARBA" id="ARBA00023125"/>
    </source>
</evidence>
<dbReference type="PROSITE" id="PS51898">
    <property type="entry name" value="TYR_RECOMBINASE"/>
    <property type="match status" value="1"/>
</dbReference>
<evidence type="ECO:0000256" key="4">
    <source>
        <dbReference type="PROSITE-ProRule" id="PRU01248"/>
    </source>
</evidence>
<dbReference type="EMBL" id="CP054160">
    <property type="protein sequence ID" value="QXT42308.1"/>
    <property type="molecule type" value="Genomic_DNA"/>
</dbReference>
<evidence type="ECO:0000313" key="7">
    <source>
        <dbReference type="EMBL" id="QXT42308.1"/>
    </source>
</evidence>
<keyword evidence="1" id="KW-0229">DNA integration</keyword>
<feature type="domain" description="Core-binding (CB)" evidence="6">
    <location>
        <begin position="81"/>
        <end position="176"/>
    </location>
</feature>
<feature type="domain" description="Tyr recombinase" evidence="5">
    <location>
        <begin position="197"/>
        <end position="404"/>
    </location>
</feature>
<dbReference type="GO" id="GO:0003677">
    <property type="term" value="F:DNA binding"/>
    <property type="evidence" value="ECO:0007669"/>
    <property type="project" value="UniProtKB-UniRule"/>
</dbReference>
<dbReference type="Pfam" id="PF12167">
    <property type="entry name" value="Arm-DNA-bind_2"/>
    <property type="match status" value="1"/>
</dbReference>
<dbReference type="InterPro" id="IPR044068">
    <property type="entry name" value="CB"/>
</dbReference>
<dbReference type="Gene3D" id="1.10.150.130">
    <property type="match status" value="1"/>
</dbReference>
<organism evidence="7 8">
    <name type="scientific">Serratia fonticola</name>
    <dbReference type="NCBI Taxonomy" id="47917"/>
    <lineage>
        <taxon>Bacteria</taxon>
        <taxon>Pseudomonadati</taxon>
        <taxon>Pseudomonadota</taxon>
        <taxon>Gammaproteobacteria</taxon>
        <taxon>Enterobacterales</taxon>
        <taxon>Yersiniaceae</taxon>
        <taxon>Serratia</taxon>
    </lineage>
</organism>
<name>A0AAE7VJ46_SERFO</name>
<dbReference type="PANTHER" id="PTHR30349:SF36">
    <property type="entry name" value="PROPHAGE INTEGRASE INTR-RELATED"/>
    <property type="match status" value="1"/>
</dbReference>
<dbReference type="RefSeq" id="WP_221035148.1">
    <property type="nucleotide sequence ID" value="NZ_CP054160.3"/>
</dbReference>
<dbReference type="CDD" id="cd01189">
    <property type="entry name" value="INT_ICEBs1_C_like"/>
    <property type="match status" value="1"/>
</dbReference>
<evidence type="ECO:0000256" key="3">
    <source>
        <dbReference type="ARBA" id="ARBA00023172"/>
    </source>
</evidence>
<dbReference type="AlphaFoldDB" id="A0AAE7VJ46"/>
<dbReference type="InterPro" id="IPR002104">
    <property type="entry name" value="Integrase_catalytic"/>
</dbReference>
<dbReference type="Pfam" id="PF00589">
    <property type="entry name" value="Phage_integrase"/>
    <property type="match status" value="1"/>
</dbReference>
<dbReference type="InterPro" id="IPR022000">
    <property type="entry name" value="Min27-like_integrase_DNA_bind"/>
</dbReference>
<evidence type="ECO:0000313" key="8">
    <source>
        <dbReference type="Proteomes" id="UP000503464"/>
    </source>
</evidence>
<evidence type="ECO:0000259" key="6">
    <source>
        <dbReference type="PROSITE" id="PS51900"/>
    </source>
</evidence>
<dbReference type="SUPFAM" id="SSF56349">
    <property type="entry name" value="DNA breaking-rejoining enzymes"/>
    <property type="match status" value="1"/>
</dbReference>
<dbReference type="PANTHER" id="PTHR30349">
    <property type="entry name" value="PHAGE INTEGRASE-RELATED"/>
    <property type="match status" value="1"/>
</dbReference>
<dbReference type="Gene3D" id="1.10.443.10">
    <property type="entry name" value="Intergrase catalytic core"/>
    <property type="match status" value="1"/>
</dbReference>
<dbReference type="InterPro" id="IPR050090">
    <property type="entry name" value="Tyrosine_recombinase_XerCD"/>
</dbReference>